<evidence type="ECO:0000313" key="2">
    <source>
        <dbReference type="Proteomes" id="UP000002646"/>
    </source>
</evidence>
<gene>
    <name evidence="1" type="ORF">MCW_00172</name>
</gene>
<protein>
    <submittedName>
        <fullName evidence="1">Uncharacterized protein</fullName>
    </submittedName>
</protein>
<dbReference type="EMBL" id="AILX01000005">
    <property type="protein sequence ID" value="EJF86276.1"/>
    <property type="molecule type" value="Genomic_DNA"/>
</dbReference>
<reference evidence="1 2" key="1">
    <citation type="submission" date="2012-03" db="EMBL/GenBank/DDBJ databases">
        <title>The Genome Sequence of Bartonella washoensis 085-0475.</title>
        <authorList>
            <consortium name="The Broad Institute Genome Sequencing Platform"/>
            <consortium name="The Broad Institute Genome Sequencing Center for Infectious Disease"/>
            <person name="Feldgarden M."/>
            <person name="Kirby J."/>
            <person name="Kosoy M."/>
            <person name="Birtles R."/>
            <person name="Probert W.S."/>
            <person name="Chiaraviglio L."/>
            <person name="Young S.K."/>
            <person name="Zeng Q."/>
            <person name="Gargeya S."/>
            <person name="Fitzgerald M."/>
            <person name="Haas B."/>
            <person name="Abouelleil A."/>
            <person name="Alvarado L."/>
            <person name="Arachchi H.M."/>
            <person name="Berlin A."/>
            <person name="Chapman S.B."/>
            <person name="Gearin G."/>
            <person name="Goldberg J."/>
            <person name="Griggs A."/>
            <person name="Gujja S."/>
            <person name="Hansen M."/>
            <person name="Heiman D."/>
            <person name="Howarth C."/>
            <person name="Larimer J."/>
            <person name="Lui A."/>
            <person name="MacDonald P.J.P."/>
            <person name="McCowen C."/>
            <person name="Montmayeur A."/>
            <person name="Murphy C."/>
            <person name="Neiman D."/>
            <person name="Pearson M."/>
            <person name="Priest M."/>
            <person name="Roberts A."/>
            <person name="Saif S."/>
            <person name="Shea T."/>
            <person name="Sisk P."/>
            <person name="Stolte C."/>
            <person name="Sykes S."/>
            <person name="Wortman J."/>
            <person name="Nusbaum C."/>
            <person name="Birren B."/>
        </authorList>
    </citation>
    <scope>NUCLEOTIDE SEQUENCE [LARGE SCALE GENOMIC DNA]</scope>
    <source>
        <strain evidence="1 2">085-0475</strain>
    </source>
</reference>
<proteinExistence type="predicted"/>
<sequence>MVFEKRKLNSERLRLPQASDLALLNFMNLSVRKKTHFRFWKIFPRTMDYDGEAVRIEIPSLPELHSCAGSYR</sequence>
<comment type="caution">
    <text evidence="1">The sequence shown here is derived from an EMBL/GenBank/DDBJ whole genome shotgun (WGS) entry which is preliminary data.</text>
</comment>
<evidence type="ECO:0000313" key="1">
    <source>
        <dbReference type="EMBL" id="EJF86276.1"/>
    </source>
</evidence>
<organism evidence="1 2">
    <name type="scientific">Cardidatus Bartonella washoeensis 085-0475</name>
    <dbReference type="NCBI Taxonomy" id="1094564"/>
    <lineage>
        <taxon>Bacteria</taxon>
        <taxon>Pseudomonadati</taxon>
        <taxon>Pseudomonadota</taxon>
        <taxon>Alphaproteobacteria</taxon>
        <taxon>Hyphomicrobiales</taxon>
        <taxon>Bartonellaceae</taxon>
        <taxon>Bartonella</taxon>
    </lineage>
</organism>
<name>J0QKZ5_9HYPH</name>
<dbReference type="Proteomes" id="UP000002646">
    <property type="component" value="Unassembled WGS sequence"/>
</dbReference>
<dbReference type="HOGENOM" id="CLU_2714194_0_0_5"/>
<accession>J0QKZ5</accession>
<dbReference type="AlphaFoldDB" id="J0QKZ5"/>